<reference evidence="2" key="1">
    <citation type="submission" date="2024-07" db="EMBL/GenBank/DDBJ databases">
        <authorList>
            <person name="Biller S.J."/>
        </authorList>
    </citation>
    <scope>NUCLEOTIDE SEQUENCE</scope>
    <source>
        <strain evidence="2">WC2420</strain>
    </source>
</reference>
<evidence type="ECO:0000313" key="2">
    <source>
        <dbReference type="EMBL" id="XDU73351.1"/>
    </source>
</evidence>
<feature type="region of interest" description="Disordered" evidence="1">
    <location>
        <begin position="191"/>
        <end position="219"/>
    </location>
</feature>
<sequence length="311" mass="35429">MIFDYAREGNLLRIYKNTPLNNQVNVTPYQQVKATLQSSNFCQAMTTVRNIPQEEISFNKDYMKLLNNTRARYEALYADIDEVQNSFGDNGSSSWRTLTVKEFADKQTQTDAVIPQENITPRIQTQPLIKESTDGGKAEPKKPLHGYKISRLNMINPPAVKAATPYGQKKVSFKGLVDFYKDIDNVGKYESSRSAKISEPVPEKPPVVSKPPVPPKPAHLSKLQKLEPEAVPEPGLKEFSVVFNQYLKSKAKIPWTNKIIEVSREQTAPLKIETAPFDDKDELKSIKLFDKLQQDFRRMRQRNGLSSRRIV</sequence>
<feature type="compositionally biased region" description="Pro residues" evidence="1">
    <location>
        <begin position="203"/>
        <end position="217"/>
    </location>
</feature>
<protein>
    <recommendedName>
        <fullName evidence="3">WH2 domain-containing protein</fullName>
    </recommendedName>
</protein>
<dbReference type="EMBL" id="CP165628">
    <property type="protein sequence ID" value="XDU73351.1"/>
    <property type="molecule type" value="Genomic_DNA"/>
</dbReference>
<evidence type="ECO:0008006" key="3">
    <source>
        <dbReference type="Google" id="ProtNLM"/>
    </source>
</evidence>
<accession>A0AB39VT47</accession>
<evidence type="ECO:0000256" key="1">
    <source>
        <dbReference type="SAM" id="MobiDB-lite"/>
    </source>
</evidence>
<dbReference type="AlphaFoldDB" id="A0AB39VT47"/>
<organism evidence="2">
    <name type="scientific">Rouxiella sp. WC2420</name>
    <dbReference type="NCBI Taxonomy" id="3234145"/>
    <lineage>
        <taxon>Bacteria</taxon>
        <taxon>Pseudomonadati</taxon>
        <taxon>Pseudomonadota</taxon>
        <taxon>Gammaproteobacteria</taxon>
        <taxon>Enterobacterales</taxon>
        <taxon>Yersiniaceae</taxon>
        <taxon>Rouxiella</taxon>
    </lineage>
</organism>
<proteinExistence type="predicted"/>
<gene>
    <name evidence="2" type="ORF">AB3G37_04355</name>
</gene>
<dbReference type="RefSeq" id="WP_369789824.1">
    <property type="nucleotide sequence ID" value="NZ_CP165628.1"/>
</dbReference>
<name>A0AB39VT47_9GAMM</name>